<dbReference type="EMBL" id="FWFP01000018">
    <property type="protein sequence ID" value="SLN76447.1"/>
    <property type="molecule type" value="Genomic_DNA"/>
</dbReference>
<name>A0A1X7ACX9_9RHOB</name>
<keyword evidence="1" id="KW-1133">Transmembrane helix</keyword>
<dbReference type="AlphaFoldDB" id="A0A1X7ACX9"/>
<dbReference type="RefSeq" id="WP_085824834.1">
    <property type="nucleotide sequence ID" value="NZ_FWFP01000018.1"/>
</dbReference>
<organism evidence="2 3">
    <name type="scientific">Ruegeria meonggei</name>
    <dbReference type="NCBI Taxonomy" id="1446476"/>
    <lineage>
        <taxon>Bacteria</taxon>
        <taxon>Pseudomonadati</taxon>
        <taxon>Pseudomonadota</taxon>
        <taxon>Alphaproteobacteria</taxon>
        <taxon>Rhodobacterales</taxon>
        <taxon>Roseobacteraceae</taxon>
        <taxon>Ruegeria</taxon>
    </lineage>
</organism>
<keyword evidence="1" id="KW-0812">Transmembrane</keyword>
<sequence length="90" mass="9517">MRPAYKAIVGFGALAAAVATILGLYWSLVRTSALSVKLDQVTGEWANILSAGITFSNTGETSVSVVEIDSFFSDSENCVDLPPETSLTLM</sequence>
<keyword evidence="3" id="KW-1185">Reference proteome</keyword>
<protein>
    <submittedName>
        <fullName evidence="2">Uncharacterized protein</fullName>
    </submittedName>
</protein>
<gene>
    <name evidence="2" type="ORF">RUM8411_04414</name>
</gene>
<dbReference type="Proteomes" id="UP000193778">
    <property type="component" value="Unassembled WGS sequence"/>
</dbReference>
<evidence type="ECO:0000313" key="3">
    <source>
        <dbReference type="Proteomes" id="UP000193778"/>
    </source>
</evidence>
<keyword evidence="1" id="KW-0472">Membrane</keyword>
<reference evidence="3" key="1">
    <citation type="submission" date="2017-03" db="EMBL/GenBank/DDBJ databases">
        <authorList>
            <person name="Rodrigo-Torres L."/>
            <person name="Arahal R.D."/>
            <person name="Lucena T."/>
        </authorList>
    </citation>
    <scope>NUCLEOTIDE SEQUENCE [LARGE SCALE GENOMIC DNA]</scope>
    <source>
        <strain evidence="3">CECT 8411</strain>
    </source>
</reference>
<feature type="transmembrane region" description="Helical" evidence="1">
    <location>
        <begin position="7"/>
        <end position="28"/>
    </location>
</feature>
<accession>A0A1X7ACX9</accession>
<evidence type="ECO:0000256" key="1">
    <source>
        <dbReference type="SAM" id="Phobius"/>
    </source>
</evidence>
<proteinExistence type="predicted"/>
<evidence type="ECO:0000313" key="2">
    <source>
        <dbReference type="EMBL" id="SLN76447.1"/>
    </source>
</evidence>